<gene>
    <name evidence="1" type="ORF">BV25DRAFT_1820331</name>
</gene>
<organism evidence="1 2">
    <name type="scientific">Artomyces pyxidatus</name>
    <dbReference type="NCBI Taxonomy" id="48021"/>
    <lineage>
        <taxon>Eukaryota</taxon>
        <taxon>Fungi</taxon>
        <taxon>Dikarya</taxon>
        <taxon>Basidiomycota</taxon>
        <taxon>Agaricomycotina</taxon>
        <taxon>Agaricomycetes</taxon>
        <taxon>Russulales</taxon>
        <taxon>Auriscalpiaceae</taxon>
        <taxon>Artomyces</taxon>
    </lineage>
</organism>
<evidence type="ECO:0000313" key="2">
    <source>
        <dbReference type="Proteomes" id="UP000814140"/>
    </source>
</evidence>
<evidence type="ECO:0000313" key="1">
    <source>
        <dbReference type="EMBL" id="KAI0066402.1"/>
    </source>
</evidence>
<sequence>MDLEVLIGEIRDTEIKVVTAEPPDFLKTVLGSLPTDVLAGTSPLPDIVPSDTTRPYITLTFAQSLDAKIAGKGGRQLILSGEESMKMTHWMRTMHDGILIGVGTAVNDNPQLNVRHLPFPNQHTHMQHYHHPRPLILDPHLRLPPTCKLVANAAKGAGIAPWVLTATPPKADGFWASEGDEEKVREWEARRDALLSAGATIVLVERETLHPDLPPTSTDLPLPAVLRTLRAQGIRSIMVEGGARVIQSFLSTAASERLVDTLIVTCAPVIVGGEGVGYAERLEGVPGMRHVATDILGRDVVVGLKLST</sequence>
<protein>
    <submittedName>
        <fullName evidence="1">Dihydrofolate reductase</fullName>
    </submittedName>
</protein>
<keyword evidence="2" id="KW-1185">Reference proteome</keyword>
<name>A0ACB8TCX8_9AGAM</name>
<proteinExistence type="predicted"/>
<reference evidence="1" key="1">
    <citation type="submission" date="2021-03" db="EMBL/GenBank/DDBJ databases">
        <authorList>
            <consortium name="DOE Joint Genome Institute"/>
            <person name="Ahrendt S."/>
            <person name="Looney B.P."/>
            <person name="Miyauchi S."/>
            <person name="Morin E."/>
            <person name="Drula E."/>
            <person name="Courty P.E."/>
            <person name="Chicoki N."/>
            <person name="Fauchery L."/>
            <person name="Kohler A."/>
            <person name="Kuo A."/>
            <person name="Labutti K."/>
            <person name="Pangilinan J."/>
            <person name="Lipzen A."/>
            <person name="Riley R."/>
            <person name="Andreopoulos W."/>
            <person name="He G."/>
            <person name="Johnson J."/>
            <person name="Barry K.W."/>
            <person name="Grigoriev I.V."/>
            <person name="Nagy L."/>
            <person name="Hibbett D."/>
            <person name="Henrissat B."/>
            <person name="Matheny P.B."/>
            <person name="Labbe J."/>
            <person name="Martin F."/>
        </authorList>
    </citation>
    <scope>NUCLEOTIDE SEQUENCE</scope>
    <source>
        <strain evidence="1">HHB10654</strain>
    </source>
</reference>
<dbReference type="Proteomes" id="UP000814140">
    <property type="component" value="Unassembled WGS sequence"/>
</dbReference>
<reference evidence="1" key="2">
    <citation type="journal article" date="2022" name="New Phytol.">
        <title>Evolutionary transition to the ectomycorrhizal habit in the genomes of a hyperdiverse lineage of mushroom-forming fungi.</title>
        <authorList>
            <person name="Looney B."/>
            <person name="Miyauchi S."/>
            <person name="Morin E."/>
            <person name="Drula E."/>
            <person name="Courty P.E."/>
            <person name="Kohler A."/>
            <person name="Kuo A."/>
            <person name="LaButti K."/>
            <person name="Pangilinan J."/>
            <person name="Lipzen A."/>
            <person name="Riley R."/>
            <person name="Andreopoulos W."/>
            <person name="He G."/>
            <person name="Johnson J."/>
            <person name="Nolan M."/>
            <person name="Tritt A."/>
            <person name="Barry K.W."/>
            <person name="Grigoriev I.V."/>
            <person name="Nagy L.G."/>
            <person name="Hibbett D."/>
            <person name="Henrissat B."/>
            <person name="Matheny P.B."/>
            <person name="Labbe J."/>
            <person name="Martin F.M."/>
        </authorList>
    </citation>
    <scope>NUCLEOTIDE SEQUENCE</scope>
    <source>
        <strain evidence="1">HHB10654</strain>
    </source>
</reference>
<dbReference type="EMBL" id="MU277192">
    <property type="protein sequence ID" value="KAI0066402.1"/>
    <property type="molecule type" value="Genomic_DNA"/>
</dbReference>
<comment type="caution">
    <text evidence="1">The sequence shown here is derived from an EMBL/GenBank/DDBJ whole genome shotgun (WGS) entry which is preliminary data.</text>
</comment>
<accession>A0ACB8TCX8</accession>